<keyword evidence="8" id="KW-1185">Reference proteome</keyword>
<dbReference type="NCBIfam" id="NF008722">
    <property type="entry name" value="PRK11716.1"/>
    <property type="match status" value="1"/>
</dbReference>
<dbReference type="Proteomes" id="UP000539350">
    <property type="component" value="Unassembled WGS sequence"/>
</dbReference>
<dbReference type="GO" id="GO:0003677">
    <property type="term" value="F:DNA binding"/>
    <property type="evidence" value="ECO:0007669"/>
    <property type="project" value="UniProtKB-KW"/>
</dbReference>
<dbReference type="AlphaFoldDB" id="A0A7W2YL41"/>
<sequence length="302" mass="33261">MDIKTLQVFLSVSDTLSFSRSSEQLHMSVSAVSRSVQRLEEELGRLLLERDNRRVRLTPAGRDFRSYAQRAVEDWLRTRRQLTDGAQLSGEVSLYCSVTATYSILSPILESFRSSHPGVEILLHTGDPADGIEKLLVGQYDVAVTGRPAQLNPRLAFLPLQESAMVFCMPAADCAVRRQVLEGDSSAREFDWGSLPFIVPERGVTRDMLDLWFESCAIKPRIYAQVAGHEAIVAMVGLGLGVGIAPELVIRAGGMAERVSQIPVWESLPALSIGLCAPRKTLMDPLVKSFWDVAASTFARTV</sequence>
<name>A0A7W2YL41_9GAMM</name>
<keyword evidence="5" id="KW-0175">Coiled coil</keyword>
<dbReference type="InterPro" id="IPR036390">
    <property type="entry name" value="WH_DNA-bd_sf"/>
</dbReference>
<comment type="similarity">
    <text evidence="1">Belongs to the LysR transcriptional regulatory family.</text>
</comment>
<dbReference type="GO" id="GO:0003700">
    <property type="term" value="F:DNA-binding transcription factor activity"/>
    <property type="evidence" value="ECO:0007669"/>
    <property type="project" value="InterPro"/>
</dbReference>
<dbReference type="SUPFAM" id="SSF46785">
    <property type="entry name" value="Winged helix' DNA-binding domain"/>
    <property type="match status" value="1"/>
</dbReference>
<dbReference type="Gene3D" id="3.40.190.10">
    <property type="entry name" value="Periplasmic binding protein-like II"/>
    <property type="match status" value="2"/>
</dbReference>
<comment type="caution">
    <text evidence="7">The sequence shown here is derived from an EMBL/GenBank/DDBJ whole genome shotgun (WGS) entry which is preliminary data.</text>
</comment>
<dbReference type="SUPFAM" id="SSF53850">
    <property type="entry name" value="Periplasmic binding protein-like II"/>
    <property type="match status" value="1"/>
</dbReference>
<keyword evidence="3" id="KW-0238">DNA-binding</keyword>
<dbReference type="InterPro" id="IPR005119">
    <property type="entry name" value="LysR_subst-bd"/>
</dbReference>
<dbReference type="PROSITE" id="PS50931">
    <property type="entry name" value="HTH_LYSR"/>
    <property type="match status" value="1"/>
</dbReference>
<proteinExistence type="inferred from homology"/>
<dbReference type="InterPro" id="IPR036388">
    <property type="entry name" value="WH-like_DNA-bd_sf"/>
</dbReference>
<dbReference type="EMBL" id="JACFXU010000018">
    <property type="protein sequence ID" value="MBA6414379.1"/>
    <property type="molecule type" value="Genomic_DNA"/>
</dbReference>
<evidence type="ECO:0000256" key="1">
    <source>
        <dbReference type="ARBA" id="ARBA00009437"/>
    </source>
</evidence>
<feature type="domain" description="HTH lysR-type" evidence="6">
    <location>
        <begin position="1"/>
        <end position="58"/>
    </location>
</feature>
<protein>
    <submittedName>
        <fullName evidence="7">HTH-type transcriptional activator IlvY</fullName>
    </submittedName>
</protein>
<dbReference type="PANTHER" id="PTHR30346">
    <property type="entry name" value="TRANSCRIPTIONAL DUAL REGULATOR HCAR-RELATED"/>
    <property type="match status" value="1"/>
</dbReference>
<dbReference type="PANTHER" id="PTHR30346:SF0">
    <property type="entry name" value="HCA OPERON TRANSCRIPTIONAL ACTIVATOR HCAR"/>
    <property type="match status" value="1"/>
</dbReference>
<dbReference type="FunFam" id="1.10.10.10:FF:000001">
    <property type="entry name" value="LysR family transcriptional regulator"/>
    <property type="match status" value="1"/>
</dbReference>
<gene>
    <name evidence="7" type="primary">ilvY</name>
    <name evidence="7" type="ORF">H2508_14790</name>
</gene>
<keyword evidence="2" id="KW-0805">Transcription regulation</keyword>
<dbReference type="GO" id="GO:0032993">
    <property type="term" value="C:protein-DNA complex"/>
    <property type="evidence" value="ECO:0007669"/>
    <property type="project" value="TreeGrafter"/>
</dbReference>
<keyword evidence="4" id="KW-0804">Transcription</keyword>
<accession>A0A7W2YL41</accession>
<evidence type="ECO:0000256" key="5">
    <source>
        <dbReference type="SAM" id="Coils"/>
    </source>
</evidence>
<evidence type="ECO:0000259" key="6">
    <source>
        <dbReference type="PROSITE" id="PS50931"/>
    </source>
</evidence>
<evidence type="ECO:0000256" key="2">
    <source>
        <dbReference type="ARBA" id="ARBA00023015"/>
    </source>
</evidence>
<dbReference type="InterPro" id="IPR037404">
    <property type="entry name" value="IlvY_PBP2"/>
</dbReference>
<dbReference type="InterPro" id="IPR000847">
    <property type="entry name" value="LysR_HTH_N"/>
</dbReference>
<organism evidence="7 8">
    <name type="scientific">Sediminihaliea albiluteola</name>
    <dbReference type="NCBI Taxonomy" id="2758564"/>
    <lineage>
        <taxon>Bacteria</taxon>
        <taxon>Pseudomonadati</taxon>
        <taxon>Pseudomonadota</taxon>
        <taxon>Gammaproteobacteria</taxon>
        <taxon>Cellvibrionales</taxon>
        <taxon>Halieaceae</taxon>
        <taxon>Sediminihaliea</taxon>
    </lineage>
</organism>
<evidence type="ECO:0000313" key="7">
    <source>
        <dbReference type="EMBL" id="MBA6414379.1"/>
    </source>
</evidence>
<reference evidence="7 8" key="1">
    <citation type="submission" date="2020-07" db="EMBL/GenBank/DDBJ databases">
        <title>Halieaceae bacterium, F7430, whole genome shotgun sequencing project.</title>
        <authorList>
            <person name="Jiang S."/>
            <person name="Liu Z.W."/>
            <person name="Du Z.J."/>
        </authorList>
    </citation>
    <scope>NUCLEOTIDE SEQUENCE [LARGE SCALE GENOMIC DNA]</scope>
    <source>
        <strain evidence="7 8">F7430</strain>
    </source>
</reference>
<dbReference type="Pfam" id="PF00126">
    <property type="entry name" value="HTH_1"/>
    <property type="match status" value="1"/>
</dbReference>
<evidence type="ECO:0000313" key="8">
    <source>
        <dbReference type="Proteomes" id="UP000539350"/>
    </source>
</evidence>
<dbReference type="Gene3D" id="1.10.10.10">
    <property type="entry name" value="Winged helix-like DNA-binding domain superfamily/Winged helix DNA-binding domain"/>
    <property type="match status" value="1"/>
</dbReference>
<evidence type="ECO:0000256" key="3">
    <source>
        <dbReference type="ARBA" id="ARBA00023125"/>
    </source>
</evidence>
<feature type="coiled-coil region" evidence="5">
    <location>
        <begin position="29"/>
        <end position="56"/>
    </location>
</feature>
<dbReference type="Pfam" id="PF03466">
    <property type="entry name" value="LysR_substrate"/>
    <property type="match status" value="1"/>
</dbReference>
<evidence type="ECO:0000256" key="4">
    <source>
        <dbReference type="ARBA" id="ARBA00023163"/>
    </source>
</evidence>
<dbReference type="CDD" id="cd08430">
    <property type="entry name" value="PBP2_IlvY"/>
    <property type="match status" value="1"/>
</dbReference>